<dbReference type="GO" id="GO:0006396">
    <property type="term" value="P:RNA processing"/>
    <property type="evidence" value="ECO:0007669"/>
    <property type="project" value="InterPro"/>
</dbReference>
<dbReference type="InterPro" id="IPR036345">
    <property type="entry name" value="ExoRNase_PH_dom2_sf"/>
</dbReference>
<dbReference type="GO" id="GO:0003723">
    <property type="term" value="F:RNA binding"/>
    <property type="evidence" value="ECO:0007669"/>
    <property type="project" value="UniProtKB-UniRule"/>
</dbReference>
<dbReference type="Pfam" id="PF00013">
    <property type="entry name" value="KH_1"/>
    <property type="match status" value="1"/>
</dbReference>
<comment type="catalytic activity">
    <reaction evidence="8">
        <text>RNA(n+1) + phosphate = RNA(n) + a ribonucleoside 5'-diphosphate</text>
        <dbReference type="Rhea" id="RHEA:22096"/>
        <dbReference type="Rhea" id="RHEA-COMP:14527"/>
        <dbReference type="Rhea" id="RHEA-COMP:17342"/>
        <dbReference type="ChEBI" id="CHEBI:43474"/>
        <dbReference type="ChEBI" id="CHEBI:57930"/>
        <dbReference type="ChEBI" id="CHEBI:140395"/>
        <dbReference type="EC" id="2.7.7.8"/>
    </reaction>
</comment>
<feature type="binding site" evidence="8">
    <location>
        <position position="500"/>
    </location>
    <ligand>
        <name>Mg(2+)</name>
        <dbReference type="ChEBI" id="CHEBI:18420"/>
    </ligand>
</feature>
<dbReference type="Pfam" id="PF01138">
    <property type="entry name" value="RNase_PH"/>
    <property type="match status" value="2"/>
</dbReference>
<evidence type="ECO:0000256" key="6">
    <source>
        <dbReference type="ARBA" id="ARBA00022842"/>
    </source>
</evidence>
<dbReference type="NCBIfam" id="TIGR03591">
    <property type="entry name" value="polynuc_phos"/>
    <property type="match status" value="1"/>
</dbReference>
<evidence type="ECO:0000259" key="10">
    <source>
        <dbReference type="PROSITE" id="PS50126"/>
    </source>
</evidence>
<comment type="caution">
    <text evidence="11">The sequence shown here is derived from an EMBL/GenBank/DDBJ whole genome shotgun (WGS) entry which is preliminary data.</text>
</comment>
<evidence type="ECO:0000256" key="2">
    <source>
        <dbReference type="ARBA" id="ARBA00022490"/>
    </source>
</evidence>
<comment type="function">
    <text evidence="8">Involved in mRNA degradation. Catalyzes the phosphorolysis of single-stranded polyribonucleotides processively in the 3'- to 5'-direction.</text>
</comment>
<evidence type="ECO:0000256" key="3">
    <source>
        <dbReference type="ARBA" id="ARBA00022679"/>
    </source>
</evidence>
<dbReference type="HAMAP" id="MF_01595">
    <property type="entry name" value="PNPase"/>
    <property type="match status" value="1"/>
</dbReference>
<comment type="similarity">
    <text evidence="1 8">Belongs to the polyribonucleotide nucleotidyltransferase family.</text>
</comment>
<dbReference type="CDD" id="cd11363">
    <property type="entry name" value="RNase_PH_PNPase_1"/>
    <property type="match status" value="1"/>
</dbReference>
<dbReference type="InterPro" id="IPR027408">
    <property type="entry name" value="PNPase/RNase_PH_dom_sf"/>
</dbReference>
<dbReference type="PROSITE" id="PS50084">
    <property type="entry name" value="KH_TYPE_1"/>
    <property type="match status" value="1"/>
</dbReference>
<dbReference type="PIRSF" id="PIRSF005499">
    <property type="entry name" value="PNPase"/>
    <property type="match status" value="1"/>
</dbReference>
<evidence type="ECO:0000256" key="8">
    <source>
        <dbReference type="HAMAP-Rule" id="MF_01595"/>
    </source>
</evidence>
<evidence type="ECO:0000313" key="11">
    <source>
        <dbReference type="EMBL" id="PIP28969.1"/>
    </source>
</evidence>
<dbReference type="InterPro" id="IPR012340">
    <property type="entry name" value="NA-bd_OB-fold"/>
</dbReference>
<evidence type="ECO:0000256" key="9">
    <source>
        <dbReference type="SAM" id="MobiDB-lite"/>
    </source>
</evidence>
<dbReference type="FunFam" id="3.30.1370.10:FF:000001">
    <property type="entry name" value="Polyribonucleotide nucleotidyltransferase"/>
    <property type="match status" value="1"/>
</dbReference>
<dbReference type="CDD" id="cd02393">
    <property type="entry name" value="KH-I_PNPase"/>
    <property type="match status" value="1"/>
</dbReference>
<dbReference type="SUPFAM" id="SSF46915">
    <property type="entry name" value="Polynucleotide phosphorylase/guanosine pentaphosphate synthase (PNPase/GPSI), domain 3"/>
    <property type="match status" value="1"/>
</dbReference>
<evidence type="ECO:0000313" key="12">
    <source>
        <dbReference type="Proteomes" id="UP000231235"/>
    </source>
</evidence>
<feature type="domain" description="S1 motif" evidence="10">
    <location>
        <begin position="636"/>
        <end position="704"/>
    </location>
</feature>
<dbReference type="FunFam" id="3.30.230.70:FF:000001">
    <property type="entry name" value="Polyribonucleotide nucleotidyltransferase"/>
    <property type="match status" value="1"/>
</dbReference>
<evidence type="ECO:0000256" key="7">
    <source>
        <dbReference type="ARBA" id="ARBA00022884"/>
    </source>
</evidence>
<dbReference type="InterPro" id="IPR003029">
    <property type="entry name" value="S1_domain"/>
</dbReference>
<feature type="binding site" evidence="8">
    <location>
        <position position="506"/>
    </location>
    <ligand>
        <name>Mg(2+)</name>
        <dbReference type="ChEBI" id="CHEBI:18420"/>
    </ligand>
</feature>
<evidence type="ECO:0000256" key="5">
    <source>
        <dbReference type="ARBA" id="ARBA00022723"/>
    </source>
</evidence>
<dbReference type="InterPro" id="IPR001247">
    <property type="entry name" value="ExoRNase_PH_dom1"/>
</dbReference>
<dbReference type="GO" id="GO:0000287">
    <property type="term" value="F:magnesium ion binding"/>
    <property type="evidence" value="ECO:0007669"/>
    <property type="project" value="UniProtKB-UniRule"/>
</dbReference>
<dbReference type="SUPFAM" id="SSF55666">
    <property type="entry name" value="Ribonuclease PH domain 2-like"/>
    <property type="match status" value="2"/>
</dbReference>
<keyword evidence="5 8" id="KW-0479">Metal-binding</keyword>
<comment type="cofactor">
    <cofactor evidence="8">
        <name>Mg(2+)</name>
        <dbReference type="ChEBI" id="CHEBI:18420"/>
    </cofactor>
</comment>
<dbReference type="InterPro" id="IPR036456">
    <property type="entry name" value="PNPase_PH_RNA-bd_sf"/>
</dbReference>
<protein>
    <recommendedName>
        <fullName evidence="8">Polyribonucleotide nucleotidyltransferase</fullName>
        <ecNumber evidence="8">2.7.7.8</ecNumber>
    </recommendedName>
    <alternativeName>
        <fullName evidence="8">Polynucleotide phosphorylase</fullName>
        <shortName evidence="8">PNPase</shortName>
    </alternativeName>
</protein>
<dbReference type="PANTHER" id="PTHR11252:SF0">
    <property type="entry name" value="POLYRIBONUCLEOTIDE NUCLEOTIDYLTRANSFERASE 1, MITOCHONDRIAL"/>
    <property type="match status" value="1"/>
</dbReference>
<reference evidence="11 12" key="1">
    <citation type="submission" date="2017-09" db="EMBL/GenBank/DDBJ databases">
        <title>Depth-based differentiation of microbial function through sediment-hosted aquifers and enrichment of novel symbionts in the deep terrestrial subsurface.</title>
        <authorList>
            <person name="Probst A.J."/>
            <person name="Ladd B."/>
            <person name="Jarett J.K."/>
            <person name="Geller-Mcgrath D.E."/>
            <person name="Sieber C.M."/>
            <person name="Emerson J.B."/>
            <person name="Anantharaman K."/>
            <person name="Thomas B.C."/>
            <person name="Malmstrom R."/>
            <person name="Stieglmeier M."/>
            <person name="Klingl A."/>
            <person name="Woyke T."/>
            <person name="Ryan C.M."/>
            <person name="Banfield J.F."/>
        </authorList>
    </citation>
    <scope>NUCLEOTIDE SEQUENCE [LARGE SCALE GENOMIC DNA]</scope>
    <source>
        <strain evidence="11">CG23_combo_of_CG06-09_8_20_14_all_39_39</strain>
    </source>
</reference>
<dbReference type="SUPFAM" id="SSF50249">
    <property type="entry name" value="Nucleic acid-binding proteins"/>
    <property type="match status" value="1"/>
</dbReference>
<dbReference type="GO" id="GO:0006402">
    <property type="term" value="P:mRNA catabolic process"/>
    <property type="evidence" value="ECO:0007669"/>
    <property type="project" value="UniProtKB-UniRule"/>
</dbReference>
<evidence type="ECO:0000256" key="4">
    <source>
        <dbReference type="ARBA" id="ARBA00022695"/>
    </source>
</evidence>
<dbReference type="InterPro" id="IPR012162">
    <property type="entry name" value="PNPase"/>
</dbReference>
<keyword evidence="4 8" id="KW-0548">Nucleotidyltransferase</keyword>
<evidence type="ECO:0000256" key="1">
    <source>
        <dbReference type="ARBA" id="ARBA00007404"/>
    </source>
</evidence>
<keyword evidence="6 8" id="KW-0460">Magnesium</keyword>
<dbReference type="EMBL" id="PCRX01000032">
    <property type="protein sequence ID" value="PIP28969.1"/>
    <property type="molecule type" value="Genomic_DNA"/>
</dbReference>
<dbReference type="NCBIfam" id="NF008805">
    <property type="entry name" value="PRK11824.1"/>
    <property type="match status" value="1"/>
</dbReference>
<dbReference type="InterPro" id="IPR004088">
    <property type="entry name" value="KH_dom_type_1"/>
</dbReference>
<dbReference type="GO" id="GO:0004654">
    <property type="term" value="F:polyribonucleotide nucleotidyltransferase activity"/>
    <property type="evidence" value="ECO:0007669"/>
    <property type="project" value="UniProtKB-UniRule"/>
</dbReference>
<dbReference type="SUPFAM" id="SSF54211">
    <property type="entry name" value="Ribosomal protein S5 domain 2-like"/>
    <property type="match status" value="2"/>
</dbReference>
<keyword evidence="3 8" id="KW-0808">Transferase</keyword>
<feature type="compositionally biased region" description="Basic residues" evidence="9">
    <location>
        <begin position="734"/>
        <end position="745"/>
    </location>
</feature>
<dbReference type="Gene3D" id="3.30.1370.10">
    <property type="entry name" value="K Homology domain, type 1"/>
    <property type="match status" value="1"/>
</dbReference>
<dbReference type="AlphaFoldDB" id="A0A2G9Z744"/>
<dbReference type="InterPro" id="IPR015847">
    <property type="entry name" value="ExoRNase_PH_dom2"/>
</dbReference>
<dbReference type="FunFam" id="3.30.230.70:FF:000002">
    <property type="entry name" value="Polyribonucleotide nucleotidyltransferase"/>
    <property type="match status" value="1"/>
</dbReference>
<dbReference type="InterPro" id="IPR020568">
    <property type="entry name" value="Ribosomal_Su5_D2-typ_SF"/>
</dbReference>
<dbReference type="InterPro" id="IPR004087">
    <property type="entry name" value="KH_dom"/>
</dbReference>
<dbReference type="GO" id="GO:0000175">
    <property type="term" value="F:3'-5'-RNA exonuclease activity"/>
    <property type="evidence" value="ECO:0007669"/>
    <property type="project" value="TreeGrafter"/>
</dbReference>
<dbReference type="SMART" id="SM00316">
    <property type="entry name" value="S1"/>
    <property type="match status" value="1"/>
</dbReference>
<proteinExistence type="inferred from homology"/>
<dbReference type="GO" id="GO:0005829">
    <property type="term" value="C:cytosol"/>
    <property type="evidence" value="ECO:0007669"/>
    <property type="project" value="TreeGrafter"/>
</dbReference>
<feature type="region of interest" description="Disordered" evidence="9">
    <location>
        <begin position="712"/>
        <end position="745"/>
    </location>
</feature>
<accession>A0A2G9Z744</accession>
<sequence>MEKNVREFSTQIGGKTLTITSGKFAAQANGACTVQYGGTVVLSTVVLSPNIREGLNYFPLMVDFDEKLYAAGKIKGSRFIKREGRASDEAVISGRVIDRSIRPLFPQTIKNDVQIIVTVLSFDNENDADVLGLIAASCALSISNIPWLGPIAAVRVGRINNELVLNPSYEARQKSDLDLFVAANVEKIVMIEASANEAKEDDILAAIKFAQKHSSKIIKLIEEITGQVGQKKINIQQELSTEELASQKKIHDKVNAFMTAERIDSIFSYQTKEELKNNIETAKNELDILLKADNEISKDERKIGVTLVDEYIDKKMHALILEQEKRPDGRQLNEIRQLSAAVGVLPRTHGSGLFERGETQVLSVVTLGAPGDEQTLDTMEESGKKRYMHHYNFPPFSVGEVAPLRGPSRRDIGHGALAEKALLPMIPDKETFPYTIRVVSEVLSSNGSSSQASVCGSTLSLMDAGVPLKKPVAGIAMGLIVDPNDEKKYKILTDIQGLEDHSGDMDFKIAGTSDGITAIQMDTKINGLTDDMVKDTFVQAKRARLEILGVMAKAIAEPRQELSPYAPRITTLHINPEKIRDVIGPGGKMINKIINETGVSIDIEDDGSVFITSTSAEGAVKAKEWIELLTEEAEVGKIYHGKVTRLFDFGAMVEFLPKQEGLIHISEIAPFHVNTPEDIVHTGDELPVKVVDIDDQGRVNLSLKQTDFDFSRFSAPAPSRGASHFRRDTDKPSHNRRPNQAHHRF</sequence>
<keyword evidence="7 8" id="KW-0694">RNA-binding</keyword>
<dbReference type="EC" id="2.7.7.8" evidence="8"/>
<keyword evidence="2 8" id="KW-0963">Cytoplasm</keyword>
<dbReference type="CDD" id="cd04472">
    <property type="entry name" value="S1_PNPase"/>
    <property type="match status" value="1"/>
</dbReference>
<dbReference type="Proteomes" id="UP000231235">
    <property type="component" value="Unassembled WGS sequence"/>
</dbReference>
<dbReference type="SMART" id="SM00322">
    <property type="entry name" value="KH"/>
    <property type="match status" value="1"/>
</dbReference>
<dbReference type="InterPro" id="IPR036612">
    <property type="entry name" value="KH_dom_type_1_sf"/>
</dbReference>
<dbReference type="Gene3D" id="3.30.230.70">
    <property type="entry name" value="GHMP Kinase, N-terminal domain"/>
    <property type="match status" value="2"/>
</dbReference>
<dbReference type="PROSITE" id="PS50126">
    <property type="entry name" value="S1"/>
    <property type="match status" value="1"/>
</dbReference>
<comment type="subcellular location">
    <subcellularLocation>
        <location evidence="8">Cytoplasm</location>
    </subcellularLocation>
</comment>
<dbReference type="SUPFAM" id="SSF54791">
    <property type="entry name" value="Eukaryotic type KH-domain (KH-domain type I)"/>
    <property type="match status" value="1"/>
</dbReference>
<dbReference type="Gene3D" id="2.40.50.140">
    <property type="entry name" value="Nucleic acid-binding proteins"/>
    <property type="match status" value="1"/>
</dbReference>
<dbReference type="CDD" id="cd11364">
    <property type="entry name" value="RNase_PH_PNPase_2"/>
    <property type="match status" value="1"/>
</dbReference>
<name>A0A2G9Z744_9BACT</name>
<gene>
    <name evidence="8 11" type="primary">pnp</name>
    <name evidence="11" type="ORF">COX28_01715</name>
</gene>
<organism evidence="11 12">
    <name type="scientific">Candidatus Kuenenbacteria bacterium CG23_combo_of_CG06-09_8_20_14_all_39_39</name>
    <dbReference type="NCBI Taxonomy" id="1974623"/>
    <lineage>
        <taxon>Bacteria</taxon>
        <taxon>Candidatus Kueneniibacteriota</taxon>
    </lineage>
</organism>
<dbReference type="Pfam" id="PF03725">
    <property type="entry name" value="RNase_PH_C"/>
    <property type="match status" value="1"/>
</dbReference>
<dbReference type="PANTHER" id="PTHR11252">
    <property type="entry name" value="POLYRIBONUCLEOTIDE NUCLEOTIDYLTRANSFERASE"/>
    <property type="match status" value="1"/>
</dbReference>
<dbReference type="Pfam" id="PF00575">
    <property type="entry name" value="S1"/>
    <property type="match status" value="1"/>
</dbReference>